<dbReference type="EMBL" id="FTOG01000005">
    <property type="protein sequence ID" value="SIS79606.1"/>
    <property type="molecule type" value="Genomic_DNA"/>
</dbReference>
<dbReference type="InterPro" id="IPR050712">
    <property type="entry name" value="NAD(P)H-dep_reductase"/>
</dbReference>
<dbReference type="STRING" id="453582.SAMN05421580_10529"/>
<dbReference type="SUPFAM" id="SSF52218">
    <property type="entry name" value="Flavoproteins"/>
    <property type="match status" value="1"/>
</dbReference>
<dbReference type="Gene3D" id="3.40.50.360">
    <property type="match status" value="1"/>
</dbReference>
<dbReference type="AlphaFoldDB" id="A0A1N7M0I9"/>
<evidence type="ECO:0000313" key="3">
    <source>
        <dbReference type="Proteomes" id="UP000186221"/>
    </source>
</evidence>
<dbReference type="OrthoDB" id="9812295at2"/>
<organism evidence="2 3">
    <name type="scientific">Rhodobacter aestuarii</name>
    <dbReference type="NCBI Taxonomy" id="453582"/>
    <lineage>
        <taxon>Bacteria</taxon>
        <taxon>Pseudomonadati</taxon>
        <taxon>Pseudomonadota</taxon>
        <taxon>Alphaproteobacteria</taxon>
        <taxon>Rhodobacterales</taxon>
        <taxon>Rhodobacter group</taxon>
        <taxon>Rhodobacter</taxon>
    </lineage>
</organism>
<sequence length="186" mass="19812">MSQTFEIAVLVGSLRKGALTRTLANALTKLAPENLRFTFIEIGDLPLYNPDLDTETPPAAWVRLRNEITQADGVMFVTPEYNRALPAALKNALDVGSRPYGSNVWGGKPGLVVSGSGGALGGYGANHHLRDTLVVLDVPTLSQPEAYVGHLGTLFDQTGAPNTDETKAYLSKIMTAYAAWVGKLAA</sequence>
<feature type="domain" description="NADPH-dependent FMN reductase-like" evidence="1">
    <location>
        <begin position="6"/>
        <end position="150"/>
    </location>
</feature>
<dbReference type="PANTHER" id="PTHR30543:SF21">
    <property type="entry name" value="NAD(P)H-DEPENDENT FMN REDUCTASE LOT6"/>
    <property type="match status" value="1"/>
</dbReference>
<protein>
    <submittedName>
        <fullName evidence="2">Chromate reductase</fullName>
    </submittedName>
</protein>
<proteinExistence type="predicted"/>
<dbReference type="Proteomes" id="UP000186221">
    <property type="component" value="Unassembled WGS sequence"/>
</dbReference>
<evidence type="ECO:0000259" key="1">
    <source>
        <dbReference type="Pfam" id="PF03358"/>
    </source>
</evidence>
<keyword evidence="3" id="KW-1185">Reference proteome</keyword>
<dbReference type="PANTHER" id="PTHR30543">
    <property type="entry name" value="CHROMATE REDUCTASE"/>
    <property type="match status" value="1"/>
</dbReference>
<dbReference type="InterPro" id="IPR005025">
    <property type="entry name" value="FMN_Rdtase-like_dom"/>
</dbReference>
<name>A0A1N7M0I9_9RHOB</name>
<dbReference type="RefSeq" id="WP_076484563.1">
    <property type="nucleotide sequence ID" value="NZ_FTOG01000005.1"/>
</dbReference>
<accession>A0A1N7M0I9</accession>
<gene>
    <name evidence="2" type="ORF">SAMN05421580_10529</name>
</gene>
<reference evidence="3" key="1">
    <citation type="submission" date="2017-01" db="EMBL/GenBank/DDBJ databases">
        <authorList>
            <person name="Varghese N."/>
            <person name="Submissions S."/>
        </authorList>
    </citation>
    <scope>NUCLEOTIDE SEQUENCE [LARGE SCALE GENOMIC DNA]</scope>
    <source>
        <strain evidence="3">DSM 19945</strain>
    </source>
</reference>
<dbReference type="InterPro" id="IPR029039">
    <property type="entry name" value="Flavoprotein-like_sf"/>
</dbReference>
<dbReference type="GO" id="GO:0016491">
    <property type="term" value="F:oxidoreductase activity"/>
    <property type="evidence" value="ECO:0007669"/>
    <property type="project" value="InterPro"/>
</dbReference>
<dbReference type="GO" id="GO:0010181">
    <property type="term" value="F:FMN binding"/>
    <property type="evidence" value="ECO:0007669"/>
    <property type="project" value="TreeGrafter"/>
</dbReference>
<dbReference type="Pfam" id="PF03358">
    <property type="entry name" value="FMN_red"/>
    <property type="match status" value="1"/>
</dbReference>
<evidence type="ECO:0000313" key="2">
    <source>
        <dbReference type="EMBL" id="SIS79606.1"/>
    </source>
</evidence>
<dbReference type="GO" id="GO:0005829">
    <property type="term" value="C:cytosol"/>
    <property type="evidence" value="ECO:0007669"/>
    <property type="project" value="TreeGrafter"/>
</dbReference>